<dbReference type="InterPro" id="IPR005162">
    <property type="entry name" value="Retrotrans_gag_dom"/>
</dbReference>
<keyword evidence="4" id="KW-1185">Reference proteome</keyword>
<dbReference type="STRING" id="331117.A1D5H5"/>
<evidence type="ECO:0000256" key="1">
    <source>
        <dbReference type="SAM" id="MobiDB-lite"/>
    </source>
</evidence>
<dbReference type="Proteomes" id="UP000006702">
    <property type="component" value="Unassembled WGS sequence"/>
</dbReference>
<proteinExistence type="predicted"/>
<dbReference type="HOGENOM" id="CLU_1603193_0_0_1"/>
<dbReference type="AlphaFoldDB" id="A1D5H5"/>
<evidence type="ECO:0000259" key="2">
    <source>
        <dbReference type="Pfam" id="PF03732"/>
    </source>
</evidence>
<dbReference type="eggNOG" id="KOG0017">
    <property type="taxonomic scope" value="Eukaryota"/>
</dbReference>
<dbReference type="Pfam" id="PF03732">
    <property type="entry name" value="Retrotrans_gag"/>
    <property type="match status" value="1"/>
</dbReference>
<sequence length="166" mass="19492">MNVNLDHFPTPQSQMAYVNNRLKGAPYAQILPYIKRGIYTLNDYQDILDILERAFSDPNYVNNACNKLFNLRQTNKEFSTFFAEFQHLALKGEMPKETLSTLLEQGISHELRSMLMHNQPPSWEYHQFARFLQDLENHRRQYTTNQPPVVKTYAATTRPTQRPQSP</sequence>
<feature type="compositionally biased region" description="Polar residues" evidence="1">
    <location>
        <begin position="154"/>
        <end position="166"/>
    </location>
</feature>
<dbReference type="KEGG" id="nfi:NFIA_024080"/>
<dbReference type="VEuPathDB" id="FungiDB:NFIA_024080"/>
<name>A1D5H5_NEOFI</name>
<reference evidence="4" key="1">
    <citation type="journal article" date="2008" name="PLoS Genet.">
        <title>Genomic islands in the pathogenic filamentous fungus Aspergillus fumigatus.</title>
        <authorList>
            <person name="Fedorova N.D."/>
            <person name="Khaldi N."/>
            <person name="Joardar V.S."/>
            <person name="Maiti R."/>
            <person name="Amedeo P."/>
            <person name="Anderson M.J."/>
            <person name="Crabtree J."/>
            <person name="Silva J.C."/>
            <person name="Badger J.H."/>
            <person name="Albarraq A."/>
            <person name="Angiuoli S."/>
            <person name="Bussey H."/>
            <person name="Bowyer P."/>
            <person name="Cotty P.J."/>
            <person name="Dyer P.S."/>
            <person name="Egan A."/>
            <person name="Galens K."/>
            <person name="Fraser-Liggett C.M."/>
            <person name="Haas B.J."/>
            <person name="Inman J.M."/>
            <person name="Kent R."/>
            <person name="Lemieux S."/>
            <person name="Malavazi I."/>
            <person name="Orvis J."/>
            <person name="Roemer T."/>
            <person name="Ronning C.M."/>
            <person name="Sundaram J.P."/>
            <person name="Sutton G."/>
            <person name="Turner G."/>
            <person name="Venter J.C."/>
            <person name="White O.R."/>
            <person name="Whitty B.R."/>
            <person name="Youngman P."/>
            <person name="Wolfe K.H."/>
            <person name="Goldman G.H."/>
            <person name="Wortman J.R."/>
            <person name="Jiang B."/>
            <person name="Denning D.W."/>
            <person name="Nierman W.C."/>
        </authorList>
    </citation>
    <scope>NUCLEOTIDE SEQUENCE [LARGE SCALE GENOMIC DNA]</scope>
    <source>
        <strain evidence="4">ATCC 1020 / DSM 3700 / CBS 544.65 / FGSC A1164 / JCM 1740 / NRRL 181 / WB 181</strain>
    </source>
</reference>
<protein>
    <recommendedName>
        <fullName evidence="2">Retrotransposon gag domain-containing protein</fullName>
    </recommendedName>
</protein>
<feature type="region of interest" description="Disordered" evidence="1">
    <location>
        <begin position="141"/>
        <end position="166"/>
    </location>
</feature>
<gene>
    <name evidence="3" type="ORF">NFIA_024080</name>
</gene>
<organism evidence="3 4">
    <name type="scientific">Neosartorya fischeri (strain ATCC 1020 / DSM 3700 / CBS 544.65 / FGSC A1164 / JCM 1740 / NRRL 181 / WB 181)</name>
    <name type="common">Aspergillus fischerianus</name>
    <dbReference type="NCBI Taxonomy" id="331117"/>
    <lineage>
        <taxon>Eukaryota</taxon>
        <taxon>Fungi</taxon>
        <taxon>Dikarya</taxon>
        <taxon>Ascomycota</taxon>
        <taxon>Pezizomycotina</taxon>
        <taxon>Eurotiomycetes</taxon>
        <taxon>Eurotiomycetidae</taxon>
        <taxon>Eurotiales</taxon>
        <taxon>Aspergillaceae</taxon>
        <taxon>Aspergillus</taxon>
        <taxon>Aspergillus subgen. Fumigati</taxon>
    </lineage>
</organism>
<feature type="domain" description="Retrotransposon gag" evidence="2">
    <location>
        <begin position="22"/>
        <end position="106"/>
    </location>
</feature>
<accession>A1D5H5</accession>
<evidence type="ECO:0000313" key="3">
    <source>
        <dbReference type="EMBL" id="EAW22029.1"/>
    </source>
</evidence>
<dbReference type="EMBL" id="DS027689">
    <property type="protein sequence ID" value="EAW22029.1"/>
    <property type="molecule type" value="Genomic_DNA"/>
</dbReference>
<dbReference type="OrthoDB" id="4502494at2759"/>
<dbReference type="GeneID" id="4590573"/>
<dbReference type="RefSeq" id="XP_001263926.1">
    <property type="nucleotide sequence ID" value="XM_001263925.1"/>
</dbReference>
<evidence type="ECO:0000313" key="4">
    <source>
        <dbReference type="Proteomes" id="UP000006702"/>
    </source>
</evidence>